<organism evidence="1 2">
    <name type="scientific">Brachionus plicatilis</name>
    <name type="common">Marine rotifer</name>
    <name type="synonym">Brachionus muelleri</name>
    <dbReference type="NCBI Taxonomy" id="10195"/>
    <lineage>
        <taxon>Eukaryota</taxon>
        <taxon>Metazoa</taxon>
        <taxon>Spiralia</taxon>
        <taxon>Gnathifera</taxon>
        <taxon>Rotifera</taxon>
        <taxon>Eurotatoria</taxon>
        <taxon>Monogononta</taxon>
        <taxon>Pseudotrocha</taxon>
        <taxon>Ploima</taxon>
        <taxon>Brachionidae</taxon>
        <taxon>Brachionus</taxon>
    </lineage>
</organism>
<name>A0A3M7RYI4_BRAPC</name>
<gene>
    <name evidence="1" type="ORF">BpHYR1_013046</name>
</gene>
<proteinExistence type="predicted"/>
<dbReference type="Proteomes" id="UP000276133">
    <property type="component" value="Unassembled WGS sequence"/>
</dbReference>
<keyword evidence="2" id="KW-1185">Reference proteome</keyword>
<protein>
    <submittedName>
        <fullName evidence="1">Uncharacterized protein</fullName>
    </submittedName>
</protein>
<accession>A0A3M7RYI4</accession>
<comment type="caution">
    <text evidence="1">The sequence shown here is derived from an EMBL/GenBank/DDBJ whole genome shotgun (WGS) entry which is preliminary data.</text>
</comment>
<evidence type="ECO:0000313" key="1">
    <source>
        <dbReference type="EMBL" id="RNA28633.1"/>
    </source>
</evidence>
<dbReference type="AlphaFoldDB" id="A0A3M7RYI4"/>
<sequence length="122" mass="13955">MQVNSALSKYCTTNLVTNQTFFSQTPNHPATTIEHLRQQLTYAVEPRFSREETMSEDIPLVNGKALKHDSLCTCLSMNETNLMHTSTLSSYKSTSTDNLKKYSSHTMHCFFFRCHSLLLDLI</sequence>
<dbReference type="EMBL" id="REGN01002360">
    <property type="protein sequence ID" value="RNA28633.1"/>
    <property type="molecule type" value="Genomic_DNA"/>
</dbReference>
<evidence type="ECO:0000313" key="2">
    <source>
        <dbReference type="Proteomes" id="UP000276133"/>
    </source>
</evidence>
<reference evidence="1 2" key="1">
    <citation type="journal article" date="2018" name="Sci. Rep.">
        <title>Genomic signatures of local adaptation to the degree of environmental predictability in rotifers.</title>
        <authorList>
            <person name="Franch-Gras L."/>
            <person name="Hahn C."/>
            <person name="Garcia-Roger E.M."/>
            <person name="Carmona M.J."/>
            <person name="Serra M."/>
            <person name="Gomez A."/>
        </authorList>
    </citation>
    <scope>NUCLEOTIDE SEQUENCE [LARGE SCALE GENOMIC DNA]</scope>
    <source>
        <strain evidence="1">HYR1</strain>
    </source>
</reference>